<feature type="transmembrane region" description="Helical" evidence="6">
    <location>
        <begin position="146"/>
        <end position="169"/>
    </location>
</feature>
<feature type="transmembrane region" description="Helical" evidence="6">
    <location>
        <begin position="370"/>
        <end position="388"/>
    </location>
</feature>
<dbReference type="Proteomes" id="UP000595857">
    <property type="component" value="Chromosome"/>
</dbReference>
<evidence type="ECO:0000313" key="7">
    <source>
        <dbReference type="EMBL" id="QQR40311.1"/>
    </source>
</evidence>
<feature type="transmembrane region" description="Helical" evidence="6">
    <location>
        <begin position="12"/>
        <end position="30"/>
    </location>
</feature>
<keyword evidence="8" id="KW-1185">Reference proteome</keyword>
<evidence type="ECO:0000313" key="8">
    <source>
        <dbReference type="Proteomes" id="UP000595857"/>
    </source>
</evidence>
<keyword evidence="2 6" id="KW-0812">Transmembrane</keyword>
<keyword evidence="4 6" id="KW-0472">Membrane</keyword>
<gene>
    <name evidence="7" type="primary">sbmA</name>
    <name evidence="7" type="ORF">JI748_04685</name>
</gene>
<keyword evidence="3 6" id="KW-1133">Transmembrane helix</keyword>
<keyword evidence="1" id="KW-0813">Transport</keyword>
<evidence type="ECO:0000256" key="1">
    <source>
        <dbReference type="ARBA" id="ARBA00022448"/>
    </source>
</evidence>
<reference evidence="7 8" key="1">
    <citation type="submission" date="2021-01" db="EMBL/GenBank/DDBJ databases">
        <title>Genome seq and assembly of Devosia sp. LEGU1.</title>
        <authorList>
            <person name="Chhetri G."/>
        </authorList>
    </citation>
    <scope>NUCLEOTIDE SEQUENCE [LARGE SCALE GENOMIC DNA]</scope>
    <source>
        <strain evidence="7 8">LEGU1</strain>
    </source>
</reference>
<dbReference type="NCBIfam" id="NF009036">
    <property type="entry name" value="PRK12369.1"/>
    <property type="match status" value="1"/>
</dbReference>
<feature type="region of interest" description="Disordered" evidence="5">
    <location>
        <begin position="417"/>
        <end position="438"/>
    </location>
</feature>
<dbReference type="InterPro" id="IPR050835">
    <property type="entry name" value="ABC_transporter_sub-D"/>
</dbReference>
<feature type="transmembrane region" description="Helical" evidence="6">
    <location>
        <begin position="248"/>
        <end position="268"/>
    </location>
</feature>
<feature type="transmembrane region" description="Helical" evidence="6">
    <location>
        <begin position="337"/>
        <end position="358"/>
    </location>
</feature>
<feature type="transmembrane region" description="Helical" evidence="6">
    <location>
        <begin position="203"/>
        <end position="228"/>
    </location>
</feature>
<name>A0ABX7C868_9HYPH</name>
<feature type="transmembrane region" description="Helical" evidence="6">
    <location>
        <begin position="63"/>
        <end position="82"/>
    </location>
</feature>
<sequence length="438" mass="49980">MFRSFFPQPRMFFTSAIAWTVLAMLIWFAFGAQLQPYLSVGNWIGIAPTEADPEPFFNPDRVWLYQYILFVGYLFCVPWYFLNDNKRWYWWSVVGTVTIIEVVYFDVQIGAWMNDWYGEFYNLIQSALTTPGSVSLDQMFGELSTVLYVLLPRIAVLVLNAFFIAHYLFRWRRAMTFFYLTHWQRLRHIEGASQRIQEDAQRFANIVEGLAVALVASLMTLIVFLPLLWDLSSNITELPLVGPVNGSLVWVALMSAIVGTVLLGLVGIKLPGLEFQNQRVEAAFRKELVYGEDHAGRARPMTVRELFRGVQRNYFTLYGHYLYFNVARYIYLQGANFVPLVAMAPSIVAGTLTLGLFQQVSNAFGQVEDSFRFLANSWTTIISLISVYKRLRAFESHIPGNGLEGVDYNDPRFLATEAGFPPAEPDQDGLPEHPPVGT</sequence>
<accession>A0ABX7C868</accession>
<dbReference type="PANTHER" id="PTHR11384">
    <property type="entry name" value="ATP-BINDING CASSETTE, SUB-FAMILY D MEMBER"/>
    <property type="match status" value="1"/>
</dbReference>
<evidence type="ECO:0000256" key="4">
    <source>
        <dbReference type="ARBA" id="ARBA00023136"/>
    </source>
</evidence>
<dbReference type="NCBIfam" id="NF008306">
    <property type="entry name" value="PRK11098.1"/>
    <property type="match status" value="1"/>
</dbReference>
<protein>
    <submittedName>
        <fullName evidence="7">Peptide antibiotic transporter SbmA</fullName>
    </submittedName>
</protein>
<evidence type="ECO:0000256" key="3">
    <source>
        <dbReference type="ARBA" id="ARBA00022989"/>
    </source>
</evidence>
<dbReference type="EMBL" id="CP068046">
    <property type="protein sequence ID" value="QQR40311.1"/>
    <property type="molecule type" value="Genomic_DNA"/>
</dbReference>
<evidence type="ECO:0000256" key="6">
    <source>
        <dbReference type="SAM" id="Phobius"/>
    </source>
</evidence>
<organism evidence="7 8">
    <name type="scientific">Devosia rhizoryzae</name>
    <dbReference type="NCBI Taxonomy" id="2774137"/>
    <lineage>
        <taxon>Bacteria</taxon>
        <taxon>Pseudomonadati</taxon>
        <taxon>Pseudomonadota</taxon>
        <taxon>Alphaproteobacteria</taxon>
        <taxon>Hyphomicrobiales</taxon>
        <taxon>Devosiaceae</taxon>
        <taxon>Devosia</taxon>
    </lineage>
</organism>
<dbReference type="RefSeq" id="WP_201635540.1">
    <property type="nucleotide sequence ID" value="NZ_CP068046.1"/>
</dbReference>
<dbReference type="InterPro" id="IPR009248">
    <property type="entry name" value="SbmA_BacA"/>
</dbReference>
<feature type="transmembrane region" description="Helical" evidence="6">
    <location>
        <begin position="89"/>
        <end position="113"/>
    </location>
</feature>
<proteinExistence type="predicted"/>
<evidence type="ECO:0000256" key="5">
    <source>
        <dbReference type="SAM" id="MobiDB-lite"/>
    </source>
</evidence>
<dbReference type="PANTHER" id="PTHR11384:SF59">
    <property type="entry name" value="LYSOSOMAL COBALAMIN TRANSPORTER ABCD4"/>
    <property type="match status" value="1"/>
</dbReference>
<evidence type="ECO:0000256" key="2">
    <source>
        <dbReference type="ARBA" id="ARBA00022692"/>
    </source>
</evidence>
<dbReference type="Pfam" id="PF05992">
    <property type="entry name" value="SbmA_BacA"/>
    <property type="match status" value="1"/>
</dbReference>